<proteinExistence type="predicted"/>
<gene>
    <name evidence="3" type="ORF">A9Q84_00590</name>
</gene>
<dbReference type="Pfam" id="PF13409">
    <property type="entry name" value="GST_N_2"/>
    <property type="match status" value="1"/>
</dbReference>
<dbReference type="AlphaFoldDB" id="A0A1Y5FC08"/>
<dbReference type="SFLD" id="SFLDS00019">
    <property type="entry name" value="Glutathione_Transferase_(cytos"/>
    <property type="match status" value="1"/>
</dbReference>
<dbReference type="PANTHER" id="PTHR43968:SF6">
    <property type="entry name" value="GLUTATHIONE S-TRANSFERASE OMEGA"/>
    <property type="match status" value="1"/>
</dbReference>
<dbReference type="InterPro" id="IPR004045">
    <property type="entry name" value="Glutathione_S-Trfase_N"/>
</dbReference>
<dbReference type="Proteomes" id="UP000196531">
    <property type="component" value="Unassembled WGS sequence"/>
</dbReference>
<name>A0A1Y5FC08_9BACT</name>
<dbReference type="PROSITE" id="PS50405">
    <property type="entry name" value="GST_CTER"/>
    <property type="match status" value="1"/>
</dbReference>
<evidence type="ECO:0000313" key="3">
    <source>
        <dbReference type="EMBL" id="OUR99550.1"/>
    </source>
</evidence>
<dbReference type="SUPFAM" id="SSF47616">
    <property type="entry name" value="GST C-terminal domain-like"/>
    <property type="match status" value="1"/>
</dbReference>
<evidence type="ECO:0008006" key="5">
    <source>
        <dbReference type="Google" id="ProtNLM"/>
    </source>
</evidence>
<dbReference type="EMBL" id="MAAO01000002">
    <property type="protein sequence ID" value="OUR99550.1"/>
    <property type="molecule type" value="Genomic_DNA"/>
</dbReference>
<dbReference type="SUPFAM" id="SSF52833">
    <property type="entry name" value="Thioredoxin-like"/>
    <property type="match status" value="1"/>
</dbReference>
<feature type="domain" description="GST N-terminal" evidence="1">
    <location>
        <begin position="1"/>
        <end position="78"/>
    </location>
</feature>
<dbReference type="SFLD" id="SFLDG00358">
    <property type="entry name" value="Main_(cytGST)"/>
    <property type="match status" value="1"/>
</dbReference>
<accession>A0A1Y5FC08</accession>
<dbReference type="InterPro" id="IPR040079">
    <property type="entry name" value="Glutathione_S-Trfase"/>
</dbReference>
<reference evidence="4" key="1">
    <citation type="journal article" date="2017" name="Proc. Natl. Acad. Sci. U.S.A.">
        <title>Simulation of Deepwater Horizon oil plume reveals substrate specialization within a complex community of hydrocarbon-degraders.</title>
        <authorList>
            <person name="Hu P."/>
            <person name="Dubinsky E.A."/>
            <person name="Probst A.J."/>
            <person name="Wang J."/>
            <person name="Sieber C.M.K."/>
            <person name="Tom L.M."/>
            <person name="Gardinali P."/>
            <person name="Banfield J.F."/>
            <person name="Atlas R.M."/>
            <person name="Andersen G.L."/>
        </authorList>
    </citation>
    <scope>NUCLEOTIDE SEQUENCE [LARGE SCALE GENOMIC DNA]</scope>
</reference>
<dbReference type="InterPro" id="IPR010987">
    <property type="entry name" value="Glutathione-S-Trfase_C-like"/>
</dbReference>
<dbReference type="PANTHER" id="PTHR43968">
    <property type="match status" value="1"/>
</dbReference>
<sequence>MNTIISFGLCPFVQRSLITMNYKNVPYDVKYIDLADKPEWFLKLSPLGKVPILQVEDVVLFESAVINEYVDEVNGDSLHSRDPLVKAKERAFIELSSSAIMNYFQAAIATEREVYEEKKLQLEKNLSSLLAEFKGPFFRGSEFSLVDTSVIPLIQRIALTGDLAKNLKLSEENSKKLISWSKNTLAMEEVKKSVPENFENDYKTYLKEKNSYVFSL</sequence>
<dbReference type="GO" id="GO:0005737">
    <property type="term" value="C:cytoplasm"/>
    <property type="evidence" value="ECO:0007669"/>
    <property type="project" value="TreeGrafter"/>
</dbReference>
<dbReference type="Gene3D" id="3.40.30.10">
    <property type="entry name" value="Glutaredoxin"/>
    <property type="match status" value="1"/>
</dbReference>
<evidence type="ECO:0000313" key="4">
    <source>
        <dbReference type="Proteomes" id="UP000196531"/>
    </source>
</evidence>
<dbReference type="Gene3D" id="1.20.1050.10">
    <property type="match status" value="1"/>
</dbReference>
<protein>
    <recommendedName>
        <fullName evidence="5">Glutathione S-transferase</fullName>
    </recommendedName>
</protein>
<dbReference type="InterPro" id="IPR036282">
    <property type="entry name" value="Glutathione-S-Trfase_C_sf"/>
</dbReference>
<comment type="caution">
    <text evidence="3">The sequence shown here is derived from an EMBL/GenBank/DDBJ whole genome shotgun (WGS) entry which is preliminary data.</text>
</comment>
<evidence type="ECO:0000259" key="1">
    <source>
        <dbReference type="PROSITE" id="PS50404"/>
    </source>
</evidence>
<dbReference type="PROSITE" id="PS50404">
    <property type="entry name" value="GST_NTER"/>
    <property type="match status" value="1"/>
</dbReference>
<evidence type="ECO:0000259" key="2">
    <source>
        <dbReference type="PROSITE" id="PS50405"/>
    </source>
</evidence>
<dbReference type="InterPro" id="IPR036249">
    <property type="entry name" value="Thioredoxin-like_sf"/>
</dbReference>
<feature type="domain" description="GST C-terminal" evidence="2">
    <location>
        <begin position="82"/>
        <end position="206"/>
    </location>
</feature>
<organism evidence="3 4">
    <name type="scientific">Halobacteriovorax marinus</name>
    <dbReference type="NCBI Taxonomy" id="97084"/>
    <lineage>
        <taxon>Bacteria</taxon>
        <taxon>Pseudomonadati</taxon>
        <taxon>Bdellovibrionota</taxon>
        <taxon>Bacteriovoracia</taxon>
        <taxon>Bacteriovoracales</taxon>
        <taxon>Halobacteriovoraceae</taxon>
        <taxon>Halobacteriovorax</taxon>
    </lineage>
</organism>
<dbReference type="InterPro" id="IPR050983">
    <property type="entry name" value="GST_Omega/HSP26"/>
</dbReference>